<keyword evidence="6" id="KW-1185">Reference proteome</keyword>
<dbReference type="InterPro" id="IPR020476">
    <property type="entry name" value="Nudix_hydrolase"/>
</dbReference>
<comment type="similarity">
    <text evidence="3">Belongs to the Nudix hydrolase family.</text>
</comment>
<dbReference type="OrthoDB" id="9810648at2"/>
<dbReference type="GO" id="GO:0016787">
    <property type="term" value="F:hydrolase activity"/>
    <property type="evidence" value="ECO:0007669"/>
    <property type="project" value="UniProtKB-KW"/>
</dbReference>
<dbReference type="InterPro" id="IPR015797">
    <property type="entry name" value="NUDIX_hydrolase-like_dom_sf"/>
</dbReference>
<feature type="domain" description="Nudix hydrolase" evidence="4">
    <location>
        <begin position="14"/>
        <end position="150"/>
    </location>
</feature>
<evidence type="ECO:0000313" key="6">
    <source>
        <dbReference type="Proteomes" id="UP000186551"/>
    </source>
</evidence>
<dbReference type="Proteomes" id="UP000186551">
    <property type="component" value="Unassembled WGS sequence"/>
</dbReference>
<evidence type="ECO:0000313" key="5">
    <source>
        <dbReference type="EMBL" id="OKL41655.1"/>
    </source>
</evidence>
<dbReference type="STRING" id="1797110.A3841_11530"/>
<dbReference type="CDD" id="cd18880">
    <property type="entry name" value="NUDIX_ADPRase"/>
    <property type="match status" value="1"/>
</dbReference>
<dbReference type="SUPFAM" id="SSF55811">
    <property type="entry name" value="Nudix"/>
    <property type="match status" value="1"/>
</dbReference>
<evidence type="ECO:0000256" key="1">
    <source>
        <dbReference type="ARBA" id="ARBA00001946"/>
    </source>
</evidence>
<dbReference type="InterPro" id="IPR020084">
    <property type="entry name" value="NUDIX_hydrolase_CS"/>
</dbReference>
<evidence type="ECO:0000259" key="4">
    <source>
        <dbReference type="PROSITE" id="PS51462"/>
    </source>
</evidence>
<dbReference type="PANTHER" id="PTHR43046">
    <property type="entry name" value="GDP-MANNOSE MANNOSYL HYDROLASE"/>
    <property type="match status" value="1"/>
</dbReference>
<organism evidence="5 6">
    <name type="scientific">Pontibacter flavimaris</name>
    <dbReference type="NCBI Taxonomy" id="1797110"/>
    <lineage>
        <taxon>Bacteria</taxon>
        <taxon>Pseudomonadati</taxon>
        <taxon>Bacteroidota</taxon>
        <taxon>Cytophagia</taxon>
        <taxon>Cytophagales</taxon>
        <taxon>Hymenobacteraceae</taxon>
        <taxon>Pontibacter</taxon>
    </lineage>
</organism>
<dbReference type="Gene3D" id="3.90.79.10">
    <property type="entry name" value="Nucleoside Triphosphate Pyrophosphohydrolase"/>
    <property type="match status" value="1"/>
</dbReference>
<evidence type="ECO:0000256" key="2">
    <source>
        <dbReference type="ARBA" id="ARBA00022801"/>
    </source>
</evidence>
<dbReference type="PROSITE" id="PS00893">
    <property type="entry name" value="NUDIX_BOX"/>
    <property type="match status" value="1"/>
</dbReference>
<gene>
    <name evidence="5" type="ORF">A3841_11530</name>
</gene>
<accession>A0A1Q5PHF8</accession>
<dbReference type="AlphaFoldDB" id="A0A1Q5PHF8"/>
<dbReference type="RefSeq" id="WP_073851066.1">
    <property type="nucleotide sequence ID" value="NZ_LVWA01000003.1"/>
</dbReference>
<keyword evidence="2 3" id="KW-0378">Hydrolase</keyword>
<sequence>MPDLNPAATAYADKLRVRVCGICIQDDKLLLIRHGKTIGNSAFWAPPGGGLQYGESMQECLKREFEEETGLQVKVKRFLFVNEFLQEPLHAVEFFFEVNILGGSMETGSDPEADADNQLIEHLQWLTVKEIQEIPLADKHRSLQLLLSLDDLLGLPHNFIP</sequence>
<proteinExistence type="inferred from homology"/>
<name>A0A1Q5PHF8_9BACT</name>
<dbReference type="Pfam" id="PF00293">
    <property type="entry name" value="NUDIX"/>
    <property type="match status" value="1"/>
</dbReference>
<dbReference type="EMBL" id="LVWA01000003">
    <property type="protein sequence ID" value="OKL41655.1"/>
    <property type="molecule type" value="Genomic_DNA"/>
</dbReference>
<dbReference type="PRINTS" id="PR00502">
    <property type="entry name" value="NUDIXFAMILY"/>
</dbReference>
<dbReference type="PROSITE" id="PS51462">
    <property type="entry name" value="NUDIX"/>
    <property type="match status" value="1"/>
</dbReference>
<comment type="caution">
    <text evidence="5">The sequence shown here is derived from an EMBL/GenBank/DDBJ whole genome shotgun (WGS) entry which is preliminary data.</text>
</comment>
<protein>
    <submittedName>
        <fullName evidence="5">NUDIX hydrolase</fullName>
    </submittedName>
</protein>
<evidence type="ECO:0000256" key="3">
    <source>
        <dbReference type="RuleBase" id="RU003476"/>
    </source>
</evidence>
<reference evidence="5 6" key="1">
    <citation type="submission" date="2016-03" db="EMBL/GenBank/DDBJ databases">
        <title>Genome sequence of Pontibacter sp. nov., of the family cytophagaceae, isolated from marine sediment of the Yellow Sea, China.</title>
        <authorList>
            <person name="Zhang G."/>
            <person name="Zhang R."/>
        </authorList>
    </citation>
    <scope>NUCLEOTIDE SEQUENCE [LARGE SCALE GENOMIC DNA]</scope>
    <source>
        <strain evidence="5 6">S10-8</strain>
    </source>
</reference>
<comment type="cofactor">
    <cofactor evidence="1">
        <name>Mg(2+)</name>
        <dbReference type="ChEBI" id="CHEBI:18420"/>
    </cofactor>
</comment>
<dbReference type="PANTHER" id="PTHR43046:SF14">
    <property type="entry name" value="MUTT_NUDIX FAMILY PROTEIN"/>
    <property type="match status" value="1"/>
</dbReference>
<dbReference type="InterPro" id="IPR000086">
    <property type="entry name" value="NUDIX_hydrolase_dom"/>
</dbReference>